<evidence type="ECO:0000313" key="5">
    <source>
        <dbReference type="EMBL" id="MBZ3870408.1"/>
    </source>
</evidence>
<evidence type="ECO:0000259" key="4">
    <source>
        <dbReference type="PROSITE" id="PS50002"/>
    </source>
</evidence>
<evidence type="ECO:0000256" key="2">
    <source>
        <dbReference type="PROSITE-ProRule" id="PRU00192"/>
    </source>
</evidence>
<keyword evidence="1 2" id="KW-0728">SH3 domain</keyword>
<dbReference type="PANTHER" id="PTHR14167:SF28">
    <property type="entry name" value="SH3 DOMAIN-CONTAINING PROTEIN 21"/>
    <property type="match status" value="1"/>
</dbReference>
<dbReference type="SMART" id="SM00326">
    <property type="entry name" value="SH3"/>
    <property type="match status" value="3"/>
</dbReference>
<feature type="compositionally biased region" description="Basic and acidic residues" evidence="3">
    <location>
        <begin position="463"/>
        <end position="488"/>
    </location>
</feature>
<dbReference type="AlphaFoldDB" id="A0AA41MEC1"/>
<evidence type="ECO:0000256" key="3">
    <source>
        <dbReference type="SAM" id="MobiDB-lite"/>
    </source>
</evidence>
<dbReference type="CDD" id="cd12142">
    <property type="entry name" value="SH3_D21-like"/>
    <property type="match status" value="1"/>
</dbReference>
<feature type="region of interest" description="Disordered" evidence="3">
    <location>
        <begin position="631"/>
        <end position="656"/>
    </location>
</feature>
<accession>A0AA41MEC1</accession>
<dbReference type="CDD" id="cd11874">
    <property type="entry name" value="SH3_CD2AP-like_2"/>
    <property type="match status" value="1"/>
</dbReference>
<dbReference type="GO" id="GO:0016477">
    <property type="term" value="P:cell migration"/>
    <property type="evidence" value="ECO:0007669"/>
    <property type="project" value="TreeGrafter"/>
</dbReference>
<dbReference type="InterPro" id="IPR036028">
    <property type="entry name" value="SH3-like_dom_sf"/>
</dbReference>
<feature type="compositionally biased region" description="Low complexity" evidence="3">
    <location>
        <begin position="264"/>
        <end position="274"/>
    </location>
</feature>
<keyword evidence="6" id="KW-1185">Reference proteome</keyword>
<dbReference type="PRINTS" id="PR00452">
    <property type="entry name" value="SH3DOMAIN"/>
</dbReference>
<sequence length="656" mass="72168">MEVLVLAEYHAQKEDELSLAPGDIVRQVREGPARGWLLGELRDHCGLFPKRLVQANLFATEPGHPAKSRGPQRWCKVNFNYSPKQADELKLQAGEIVEMIKEIEDGWWLGTKNGQLGAFPSNFVELLDSGPPSLDNPDMPSIGTGSQRPPKLSSLASNSPPDYLQTVSHPEIYRVLFDYQPEAPDELALRRGDMVKVLRKTTEDKGWWEGECEGRRGIFPDNFVLPPPPIKKLVSRKVDSRESGSKGSFLSGGPGQPGKKQFKTQASRQRSTSSQEEEHSSLPKVPSVNRTSAPDKITTPEKSQLPNKDPNPEKTLTLVDKITSPEKILAPKKVPIPKKTQTLDKASTPERVFSVDETPVLEKGLTPEGVFSEEVPPGDNSQFQHLSPKESLQRAKSLVATQAQSQEEAHMPEKSPLQPDSAQRCLCRMKHGDGSPLQDASKSMPTLKKAQPPEEATTLLEEAPVKDEHTPKEEVPLKEEVPPREKVAPQEQVLSKETAPVPQAPHTAEPTPDPQETPTPHFLVRHNSESKNDGVDIKTLKEEVGSLKKLLELLELQLERKITDVWEELKSEREKRRLLEVGGERAPAGGWGRGSPDYLSRLGSAAAEHPQHADDAGVKTRADADALRAGLRGTMAGPGGTSGSGQPRPCIQFLKT</sequence>
<dbReference type="InterPro" id="IPR050384">
    <property type="entry name" value="Endophilin_SH3RF"/>
</dbReference>
<name>A0AA41MEC1_SCICA</name>
<comment type="caution">
    <text evidence="5">The sequence shown here is derived from an EMBL/GenBank/DDBJ whole genome shotgun (WGS) entry which is preliminary data.</text>
</comment>
<dbReference type="SUPFAM" id="SSF50044">
    <property type="entry name" value="SH3-domain"/>
    <property type="match status" value="3"/>
</dbReference>
<dbReference type="Proteomes" id="UP001166674">
    <property type="component" value="Unassembled WGS sequence"/>
</dbReference>
<dbReference type="EMBL" id="JAATJV010148800">
    <property type="protein sequence ID" value="MBZ3870408.1"/>
    <property type="molecule type" value="Genomic_DNA"/>
</dbReference>
<proteinExistence type="predicted"/>
<feature type="domain" description="SH3" evidence="4">
    <location>
        <begin position="1"/>
        <end position="58"/>
    </location>
</feature>
<dbReference type="PROSITE" id="PS50002">
    <property type="entry name" value="SH3"/>
    <property type="match status" value="3"/>
</dbReference>
<organism evidence="5 6">
    <name type="scientific">Sciurus carolinensis</name>
    <name type="common">Eastern gray squirrel</name>
    <dbReference type="NCBI Taxonomy" id="30640"/>
    <lineage>
        <taxon>Eukaryota</taxon>
        <taxon>Metazoa</taxon>
        <taxon>Chordata</taxon>
        <taxon>Craniata</taxon>
        <taxon>Vertebrata</taxon>
        <taxon>Euteleostomi</taxon>
        <taxon>Mammalia</taxon>
        <taxon>Eutheria</taxon>
        <taxon>Euarchontoglires</taxon>
        <taxon>Glires</taxon>
        <taxon>Rodentia</taxon>
        <taxon>Sciuromorpha</taxon>
        <taxon>Sciuridae</taxon>
        <taxon>Sciurinae</taxon>
        <taxon>Sciurini</taxon>
        <taxon>Sciurus</taxon>
    </lineage>
</organism>
<feature type="domain" description="SH3" evidence="4">
    <location>
        <begin position="70"/>
        <end position="129"/>
    </location>
</feature>
<feature type="region of interest" description="Disordered" evidence="3">
    <location>
        <begin position="218"/>
        <end position="536"/>
    </location>
</feature>
<dbReference type="InterPro" id="IPR001452">
    <property type="entry name" value="SH3_domain"/>
</dbReference>
<feature type="region of interest" description="Disordered" evidence="3">
    <location>
        <begin position="127"/>
        <end position="163"/>
    </location>
</feature>
<feature type="compositionally biased region" description="Basic and acidic residues" evidence="3">
    <location>
        <begin position="526"/>
        <end position="536"/>
    </location>
</feature>
<dbReference type="PANTHER" id="PTHR14167">
    <property type="entry name" value="SH3 DOMAIN-CONTAINING"/>
    <property type="match status" value="1"/>
</dbReference>
<protein>
    <submittedName>
        <fullName evidence="5">SH3 domain-containing protein 21</fullName>
    </submittedName>
</protein>
<evidence type="ECO:0000313" key="6">
    <source>
        <dbReference type="Proteomes" id="UP001166674"/>
    </source>
</evidence>
<feature type="compositionally biased region" description="Polar residues" evidence="3">
    <location>
        <begin position="154"/>
        <end position="163"/>
    </location>
</feature>
<dbReference type="GO" id="GO:0007015">
    <property type="term" value="P:actin filament organization"/>
    <property type="evidence" value="ECO:0007669"/>
    <property type="project" value="TreeGrafter"/>
</dbReference>
<gene>
    <name evidence="5" type="ORF">SUZIE_107790</name>
</gene>
<dbReference type="Pfam" id="PF14604">
    <property type="entry name" value="SH3_9"/>
    <property type="match status" value="2"/>
</dbReference>
<reference evidence="5" key="1">
    <citation type="submission" date="2020-03" db="EMBL/GenBank/DDBJ databases">
        <title>Studies in the Genomics of Life Span.</title>
        <authorList>
            <person name="Glass D."/>
        </authorList>
    </citation>
    <scope>NUCLEOTIDE SEQUENCE</scope>
    <source>
        <strain evidence="5">SUZIE</strain>
        <tissue evidence="5">Muscle</tissue>
    </source>
</reference>
<feature type="domain" description="SH3" evidence="4">
    <location>
        <begin position="168"/>
        <end position="229"/>
    </location>
</feature>
<evidence type="ECO:0000256" key="1">
    <source>
        <dbReference type="ARBA" id="ARBA00022443"/>
    </source>
</evidence>
<dbReference type="Pfam" id="PF07653">
    <property type="entry name" value="SH3_2"/>
    <property type="match status" value="1"/>
</dbReference>
<dbReference type="PRINTS" id="PR00499">
    <property type="entry name" value="P67PHOX"/>
</dbReference>
<dbReference type="InterPro" id="IPR035468">
    <property type="entry name" value="SH3D21_SH3"/>
</dbReference>
<dbReference type="Gene3D" id="2.30.30.40">
    <property type="entry name" value="SH3 Domains"/>
    <property type="match status" value="3"/>
</dbReference>